<dbReference type="CDD" id="cd06853">
    <property type="entry name" value="GT_WecA_like"/>
    <property type="match status" value="1"/>
</dbReference>
<evidence type="ECO:0000256" key="1">
    <source>
        <dbReference type="ARBA" id="ARBA00004651"/>
    </source>
</evidence>
<feature type="transmembrane region" description="Helical" evidence="8">
    <location>
        <begin position="340"/>
        <end position="358"/>
    </location>
</feature>
<comment type="subcellular location">
    <subcellularLocation>
        <location evidence="1">Cell membrane</location>
        <topology evidence="1">Multi-pass membrane protein</topology>
    </subcellularLocation>
</comment>
<dbReference type="EMBL" id="CP036267">
    <property type="protein sequence ID" value="QDT33774.1"/>
    <property type="molecule type" value="Genomic_DNA"/>
</dbReference>
<feature type="transmembrane region" description="Helical" evidence="8">
    <location>
        <begin position="265"/>
        <end position="286"/>
    </location>
</feature>
<feature type="transmembrane region" description="Helical" evidence="8">
    <location>
        <begin position="128"/>
        <end position="148"/>
    </location>
</feature>
<name>A0A517QQ83_9PLAN</name>
<dbReference type="GO" id="GO:0005886">
    <property type="term" value="C:plasma membrane"/>
    <property type="evidence" value="ECO:0007669"/>
    <property type="project" value="UniProtKB-SubCell"/>
</dbReference>
<keyword evidence="3 9" id="KW-0808">Transferase</keyword>
<comment type="cofactor">
    <cofactor evidence="7">
        <name>Mg(2+)</name>
        <dbReference type="ChEBI" id="CHEBI:18420"/>
    </cofactor>
</comment>
<evidence type="ECO:0000256" key="7">
    <source>
        <dbReference type="PIRSR" id="PIRSR600715-1"/>
    </source>
</evidence>
<feature type="transmembrane region" description="Helical" evidence="8">
    <location>
        <begin position="314"/>
        <end position="333"/>
    </location>
</feature>
<feature type="transmembrane region" description="Helical" evidence="8">
    <location>
        <begin position="204"/>
        <end position="223"/>
    </location>
</feature>
<evidence type="ECO:0000256" key="2">
    <source>
        <dbReference type="ARBA" id="ARBA00022475"/>
    </source>
</evidence>
<evidence type="ECO:0000256" key="3">
    <source>
        <dbReference type="ARBA" id="ARBA00022679"/>
    </source>
</evidence>
<dbReference type="Pfam" id="PF00953">
    <property type="entry name" value="Glycos_transf_4"/>
    <property type="match status" value="1"/>
</dbReference>
<proteinExistence type="predicted"/>
<keyword evidence="5 8" id="KW-1133">Transmembrane helix</keyword>
<dbReference type="AlphaFoldDB" id="A0A517QQ83"/>
<feature type="transmembrane region" description="Helical" evidence="8">
    <location>
        <begin position="235"/>
        <end position="253"/>
    </location>
</feature>
<evidence type="ECO:0000256" key="4">
    <source>
        <dbReference type="ARBA" id="ARBA00022692"/>
    </source>
</evidence>
<keyword evidence="10" id="KW-1185">Reference proteome</keyword>
<keyword evidence="4 8" id="KW-0812">Transmembrane</keyword>
<keyword evidence="2" id="KW-1003">Cell membrane</keyword>
<gene>
    <name evidence="9" type="ORF">Mal48_30290</name>
</gene>
<evidence type="ECO:0000256" key="5">
    <source>
        <dbReference type="ARBA" id="ARBA00022989"/>
    </source>
</evidence>
<keyword evidence="7" id="KW-0479">Metal-binding</keyword>
<evidence type="ECO:0000313" key="10">
    <source>
        <dbReference type="Proteomes" id="UP000315724"/>
    </source>
</evidence>
<evidence type="ECO:0000256" key="6">
    <source>
        <dbReference type="ARBA" id="ARBA00023136"/>
    </source>
</evidence>
<accession>A0A517QQ83</accession>
<sequence>MLWFLLVCFVPAFVISTTMTIVIRRCAPQWGLVDHPAARKVHVTPTPLGGGLAIYLGMLLPLIAAQLIVLLIQQNALPASWIPEEFRIHLAGMLHRSPQLWGLLAAGTVLVLMGLLDDRFGLSWKWRLGVQFFVAISLVSTGMSASLFVSQPWVGQVVSVLWIVALINSLNFLDNMDGLSAGIGLIASVMFASIMLTLVGEPRWLVGGCLVILAGSLSGFLIHNWPPANIFMGDAGSTFIGLMLSSLTILGTFYDETMPQRHVMLAPLCILAIPLYDLCSVILIRLKEGRSPFQPDKKHFSHRLEALGLSKKHAVMTVHFATLTTGIGALLLYQVEDWQGAFLVVSLVLCVLVIVSILEMAPRPSSKEE</sequence>
<dbReference type="GO" id="GO:0009103">
    <property type="term" value="P:lipopolysaccharide biosynthetic process"/>
    <property type="evidence" value="ECO:0007669"/>
    <property type="project" value="TreeGrafter"/>
</dbReference>
<evidence type="ECO:0000256" key="8">
    <source>
        <dbReference type="SAM" id="Phobius"/>
    </source>
</evidence>
<dbReference type="KEGG" id="tpol:Mal48_30290"/>
<feature type="transmembrane region" description="Helical" evidence="8">
    <location>
        <begin position="100"/>
        <end position="116"/>
    </location>
</feature>
<keyword evidence="6 8" id="KW-0472">Membrane</keyword>
<dbReference type="Proteomes" id="UP000315724">
    <property type="component" value="Chromosome"/>
</dbReference>
<dbReference type="GO" id="GO:0036380">
    <property type="term" value="F:UDP-N-acetylglucosamine-undecaprenyl-phosphate N-acetylglucosaminephosphotransferase activity"/>
    <property type="evidence" value="ECO:0007669"/>
    <property type="project" value="UniProtKB-EC"/>
</dbReference>
<feature type="transmembrane region" description="Helical" evidence="8">
    <location>
        <begin position="179"/>
        <end position="199"/>
    </location>
</feature>
<organism evidence="9 10">
    <name type="scientific">Thalassoglobus polymorphus</name>
    <dbReference type="NCBI Taxonomy" id="2527994"/>
    <lineage>
        <taxon>Bacteria</taxon>
        <taxon>Pseudomonadati</taxon>
        <taxon>Planctomycetota</taxon>
        <taxon>Planctomycetia</taxon>
        <taxon>Planctomycetales</taxon>
        <taxon>Planctomycetaceae</taxon>
        <taxon>Thalassoglobus</taxon>
    </lineage>
</organism>
<dbReference type="OrthoDB" id="9783652at2"/>
<protein>
    <submittedName>
        <fullName evidence="9">WecA-like glycosyltransferase</fullName>
        <ecNumber evidence="9">2.7.8.33</ecNumber>
    </submittedName>
</protein>
<dbReference type="GO" id="GO:0071555">
    <property type="term" value="P:cell wall organization"/>
    <property type="evidence" value="ECO:0007669"/>
    <property type="project" value="TreeGrafter"/>
</dbReference>
<dbReference type="PANTHER" id="PTHR22926">
    <property type="entry name" value="PHOSPHO-N-ACETYLMURAMOYL-PENTAPEPTIDE-TRANSFERASE"/>
    <property type="match status" value="1"/>
</dbReference>
<dbReference type="GO" id="GO:0046872">
    <property type="term" value="F:metal ion binding"/>
    <property type="evidence" value="ECO:0007669"/>
    <property type="project" value="UniProtKB-KW"/>
</dbReference>
<dbReference type="PANTHER" id="PTHR22926:SF3">
    <property type="entry name" value="UNDECAPRENYL-PHOSPHATE ALPHA-N-ACETYLGLUCOSAMINYL 1-PHOSPHATE TRANSFERASE"/>
    <property type="match status" value="1"/>
</dbReference>
<evidence type="ECO:0000313" key="9">
    <source>
        <dbReference type="EMBL" id="QDT33774.1"/>
    </source>
</evidence>
<feature type="transmembrane region" description="Helical" evidence="8">
    <location>
        <begin position="48"/>
        <end position="72"/>
    </location>
</feature>
<feature type="binding site" evidence="7">
    <location>
        <position position="171"/>
    </location>
    <ligand>
        <name>Mg(2+)</name>
        <dbReference type="ChEBI" id="CHEBI:18420"/>
    </ligand>
</feature>
<dbReference type="EC" id="2.7.8.33" evidence="9"/>
<dbReference type="GO" id="GO:0044038">
    <property type="term" value="P:cell wall macromolecule biosynthetic process"/>
    <property type="evidence" value="ECO:0007669"/>
    <property type="project" value="TreeGrafter"/>
</dbReference>
<feature type="binding site" evidence="7">
    <location>
        <position position="234"/>
    </location>
    <ligand>
        <name>Mg(2+)</name>
        <dbReference type="ChEBI" id="CHEBI:18420"/>
    </ligand>
</feature>
<feature type="transmembrane region" description="Helical" evidence="8">
    <location>
        <begin position="153"/>
        <end position="173"/>
    </location>
</feature>
<dbReference type="InterPro" id="IPR000715">
    <property type="entry name" value="Glycosyl_transferase_4"/>
</dbReference>
<keyword evidence="7" id="KW-0460">Magnesium</keyword>
<reference evidence="9 10" key="1">
    <citation type="submission" date="2019-02" db="EMBL/GenBank/DDBJ databases">
        <title>Deep-cultivation of Planctomycetes and their phenomic and genomic characterization uncovers novel biology.</title>
        <authorList>
            <person name="Wiegand S."/>
            <person name="Jogler M."/>
            <person name="Boedeker C."/>
            <person name="Pinto D."/>
            <person name="Vollmers J."/>
            <person name="Rivas-Marin E."/>
            <person name="Kohn T."/>
            <person name="Peeters S.H."/>
            <person name="Heuer A."/>
            <person name="Rast P."/>
            <person name="Oberbeckmann S."/>
            <person name="Bunk B."/>
            <person name="Jeske O."/>
            <person name="Meyerdierks A."/>
            <person name="Storesund J.E."/>
            <person name="Kallscheuer N."/>
            <person name="Luecker S."/>
            <person name="Lage O.M."/>
            <person name="Pohl T."/>
            <person name="Merkel B.J."/>
            <person name="Hornburger P."/>
            <person name="Mueller R.-W."/>
            <person name="Bruemmer F."/>
            <person name="Labrenz M."/>
            <person name="Spormann A.M."/>
            <person name="Op den Camp H."/>
            <person name="Overmann J."/>
            <person name="Amann R."/>
            <person name="Jetten M.S.M."/>
            <person name="Mascher T."/>
            <person name="Medema M.H."/>
            <person name="Devos D.P."/>
            <person name="Kaster A.-K."/>
            <person name="Ovreas L."/>
            <person name="Rohde M."/>
            <person name="Galperin M.Y."/>
            <person name="Jogler C."/>
        </authorList>
    </citation>
    <scope>NUCLEOTIDE SEQUENCE [LARGE SCALE GENOMIC DNA]</scope>
    <source>
        <strain evidence="9 10">Mal48</strain>
    </source>
</reference>